<feature type="transmembrane region" description="Helical" evidence="1">
    <location>
        <begin position="45"/>
        <end position="67"/>
    </location>
</feature>
<sequence>MTAKLLYVDVFILVNLFSSFLLVLPFVCIYISCKILNEIQYRYQLSVKYTLCLLLVILIPYCIASTAKLTPGLIMPIEYRNYLGFREYESYYKQAITQLNECKQLKNYIGHIQTQGFAEGRHYQQTDFSAGGEAGRFVLELVGDQGTAFVNGCYGDCLGHPEDLAVRIYTKSARKNLTFSQICP</sequence>
<dbReference type="Proteomes" id="UP000604661">
    <property type="component" value="Unassembled WGS sequence"/>
</dbReference>
<keyword evidence="1" id="KW-0472">Membrane</keyword>
<keyword evidence="1" id="KW-1133">Transmembrane helix</keyword>
<dbReference type="RefSeq" id="WP_190899721.1">
    <property type="nucleotide sequence ID" value="NZ_JACJTE010000046.1"/>
</dbReference>
<organism evidence="2 3">
    <name type="scientific">Nostoc linckia FACHB-391</name>
    <dbReference type="NCBI Taxonomy" id="2692906"/>
    <lineage>
        <taxon>Bacteria</taxon>
        <taxon>Bacillati</taxon>
        <taxon>Cyanobacteriota</taxon>
        <taxon>Cyanophyceae</taxon>
        <taxon>Nostocales</taxon>
        <taxon>Nostocaceae</taxon>
        <taxon>Nostoc</taxon>
    </lineage>
</organism>
<gene>
    <name evidence="2" type="ORF">H6G95_27520</name>
</gene>
<keyword evidence="3" id="KW-1185">Reference proteome</keyword>
<protein>
    <submittedName>
        <fullName evidence="2">Uncharacterized protein</fullName>
    </submittedName>
</protein>
<evidence type="ECO:0000313" key="3">
    <source>
        <dbReference type="Proteomes" id="UP000604661"/>
    </source>
</evidence>
<reference evidence="2 3" key="1">
    <citation type="journal article" date="2020" name="ISME J.">
        <title>Comparative genomics reveals insights into cyanobacterial evolution and habitat adaptation.</title>
        <authorList>
            <person name="Chen M.Y."/>
            <person name="Teng W.K."/>
            <person name="Zhao L."/>
            <person name="Hu C.X."/>
            <person name="Zhou Y.K."/>
            <person name="Han B.P."/>
            <person name="Song L.R."/>
            <person name="Shu W.S."/>
        </authorList>
    </citation>
    <scope>NUCLEOTIDE SEQUENCE [LARGE SCALE GENOMIC DNA]</scope>
    <source>
        <strain evidence="2 3">FACHB-391</strain>
    </source>
</reference>
<dbReference type="EMBL" id="JACJTE010000046">
    <property type="protein sequence ID" value="MBD2564288.1"/>
    <property type="molecule type" value="Genomic_DNA"/>
</dbReference>
<evidence type="ECO:0000256" key="1">
    <source>
        <dbReference type="SAM" id="Phobius"/>
    </source>
</evidence>
<feature type="transmembrane region" description="Helical" evidence="1">
    <location>
        <begin position="12"/>
        <end position="33"/>
    </location>
</feature>
<evidence type="ECO:0000313" key="2">
    <source>
        <dbReference type="EMBL" id="MBD2564288.1"/>
    </source>
</evidence>
<keyword evidence="1" id="KW-0812">Transmembrane</keyword>
<comment type="caution">
    <text evidence="2">The sequence shown here is derived from an EMBL/GenBank/DDBJ whole genome shotgun (WGS) entry which is preliminary data.</text>
</comment>
<name>A0ABR8F2E1_NOSLI</name>
<accession>A0ABR8F2E1</accession>
<proteinExistence type="predicted"/>